<dbReference type="KEGG" id="jag:GJA_5265"/>
<reference evidence="2 3" key="1">
    <citation type="journal article" date="2015" name="Genome Announc.">
        <title>Genome Sequence of Mushroom Soft-Rot Pathogen Janthinobacterium agaricidamnosum.</title>
        <authorList>
            <person name="Graupner K."/>
            <person name="Lackner G."/>
            <person name="Hertweck C."/>
        </authorList>
    </citation>
    <scope>NUCLEOTIDE SEQUENCE [LARGE SCALE GENOMIC DNA]</scope>
    <source>
        <strain evidence="3">NBRC 102515 / DSM 9628</strain>
    </source>
</reference>
<gene>
    <name evidence="2" type="ORF">GJA_5265</name>
</gene>
<dbReference type="HOGENOM" id="CLU_3136612_0_0_4"/>
<keyword evidence="1" id="KW-1133">Transmembrane helix</keyword>
<accession>W0VD75</accession>
<evidence type="ECO:0000256" key="1">
    <source>
        <dbReference type="SAM" id="Phobius"/>
    </source>
</evidence>
<protein>
    <submittedName>
        <fullName evidence="2">Uncharacterized protein</fullName>
    </submittedName>
</protein>
<dbReference type="EMBL" id="HG322949">
    <property type="protein sequence ID" value="CDG85861.1"/>
    <property type="molecule type" value="Genomic_DNA"/>
</dbReference>
<name>W0VD75_9BURK</name>
<keyword evidence="1" id="KW-0472">Membrane</keyword>
<keyword evidence="3" id="KW-1185">Reference proteome</keyword>
<evidence type="ECO:0000313" key="3">
    <source>
        <dbReference type="Proteomes" id="UP000027604"/>
    </source>
</evidence>
<sequence length="49" mass="5818">MVCNAKNFGHVSSCLNQSRPPRLFAKTVYIIYFIYIVYMIYIVYSIYTI</sequence>
<keyword evidence="1" id="KW-0812">Transmembrane</keyword>
<feature type="transmembrane region" description="Helical" evidence="1">
    <location>
        <begin position="29"/>
        <end position="47"/>
    </location>
</feature>
<dbReference type="STRING" id="1349767.GJA_5265"/>
<dbReference type="Proteomes" id="UP000027604">
    <property type="component" value="Chromosome I"/>
</dbReference>
<proteinExistence type="predicted"/>
<dbReference type="AlphaFoldDB" id="W0VD75"/>
<organism evidence="2 3">
    <name type="scientific">Janthinobacterium agaricidamnosum NBRC 102515 = DSM 9628</name>
    <dbReference type="NCBI Taxonomy" id="1349767"/>
    <lineage>
        <taxon>Bacteria</taxon>
        <taxon>Pseudomonadati</taxon>
        <taxon>Pseudomonadota</taxon>
        <taxon>Betaproteobacteria</taxon>
        <taxon>Burkholderiales</taxon>
        <taxon>Oxalobacteraceae</taxon>
        <taxon>Janthinobacterium</taxon>
    </lineage>
</organism>
<evidence type="ECO:0000313" key="2">
    <source>
        <dbReference type="EMBL" id="CDG85861.1"/>
    </source>
</evidence>